<dbReference type="SUPFAM" id="SSF52047">
    <property type="entry name" value="RNI-like"/>
    <property type="match status" value="1"/>
</dbReference>
<dbReference type="Proteomes" id="UP001642540">
    <property type="component" value="Unassembled WGS sequence"/>
</dbReference>
<dbReference type="PANTHER" id="PTHR24111">
    <property type="entry name" value="LEUCINE-RICH REPEAT-CONTAINING PROTEIN 34"/>
    <property type="match status" value="1"/>
</dbReference>
<name>A0ABP1QTT0_9HEXA</name>
<proteinExistence type="predicted"/>
<evidence type="ECO:0000256" key="1">
    <source>
        <dbReference type="ARBA" id="ARBA00022737"/>
    </source>
</evidence>
<comment type="caution">
    <text evidence="4">The sequence shown here is derived from an EMBL/GenBank/DDBJ whole genome shotgun (WGS) entry which is preliminary data.</text>
</comment>
<dbReference type="PANTHER" id="PTHR24111:SF0">
    <property type="entry name" value="LEUCINE-RICH REPEAT-CONTAINING PROTEIN"/>
    <property type="match status" value="1"/>
</dbReference>
<dbReference type="InterPro" id="IPR001611">
    <property type="entry name" value="Leu-rich_rpt"/>
</dbReference>
<organism evidence="4 5">
    <name type="scientific">Orchesella dallaii</name>
    <dbReference type="NCBI Taxonomy" id="48710"/>
    <lineage>
        <taxon>Eukaryota</taxon>
        <taxon>Metazoa</taxon>
        <taxon>Ecdysozoa</taxon>
        <taxon>Arthropoda</taxon>
        <taxon>Hexapoda</taxon>
        <taxon>Collembola</taxon>
        <taxon>Entomobryomorpha</taxon>
        <taxon>Entomobryoidea</taxon>
        <taxon>Orchesellidae</taxon>
        <taxon>Orchesellinae</taxon>
        <taxon>Orchesella</taxon>
    </lineage>
</organism>
<evidence type="ECO:0008006" key="6">
    <source>
        <dbReference type="Google" id="ProtNLM"/>
    </source>
</evidence>
<evidence type="ECO:0000313" key="5">
    <source>
        <dbReference type="Proteomes" id="UP001642540"/>
    </source>
</evidence>
<sequence length="1136" mass="127307">MSGEGSNENLEKVRSIRSSLEKSKSALLSRLRSSNLKALNRDIPEGMSLRTMNLLTNASQDDLAKHLVRTGRLGIEDVLEIVDSEGHVVGTKVLPQAEAKYLEELATEEAGRTEKSYSWTRLSSPDLLSGIFSLESDSDTLLTDTYLSVIDDQHDELEGSSEEEEEELDEDLKETEEVGMTSMKYPQSVESLYQLIEPERENEFNVQVEQLNKQMADIQAEMCATHKKREVSKVRNFILDKETVQGSITENGVLYFPGNFLEPIIGRRINDKDVPFILESVKDIMNFKGFNLAYNSITDDGLVLLAQFVQDNATIIHVNIAHNDFTAKGLHSLVMCLMNRVSLHSLKLSGVKVGDEGISSITCLYMCGRGPLDLDVSETDMTMPGFQALCSSVQAVDEDDDYPKYLTKHKLPFTLETLAQLKVENNEEMKGMVYTRLRNSQFELVKPSESGEDNQNYEMGANSMEPKDALIKAGFLNDELTHVLDDLFITSATDAKDATKAVDLSLQVFAASQVEEKSKTLPNIDEFIYEHQKKRHTGCASSQSEHNNRPVIICPSLYSLEIDEFVQDDSESPSKRPGGTANSKRVNPSYMDTLVESAVDEMLELNKEVADNLTAQKGSINFVREAFKEAGAVAGNTEFDGDIDVSQLLFITILDTAKKYLETEKSGDDFSERQLKLIWEYAFETVVKILRPVVPPHCMIAPVADASAIKTFFAEFVKVACLKPRDFGENPILESLFFEAVCNPCTKKARDKKPDNIYQTTPLPRECVQTVILRFLEETILQAAEIIGTGDPYNYRGMTGFSRADLLSSSGMWPSLLEMNNEHVEPLVEDFLKAGALLASDAKTCQEETKSRIEDGITPARQFLEGTFNELSNFLYQLNEENAKLAETMTQPTQRFAFSTKPVRLVLNRPFFNGYEPVMASKLAAYLRNNQSVQCLHIRKWGLGEDGMVNLMDGIMNNMFIVTLDLGCNGIGAEGMRPLSEYLRKNHNLKHLLLNHNRLRNPGIHQLTGSIRDSSLVSINVAFNDITDVGLDPFLEEVRKSKIRSLYILGNCFSQSSWILLNDLFESNTLYKPECDVELQEVDGQGVIARNSQARDVNEWYEVPAKIDLGLVCPPHFLELYRSPKTTVFGATDVDI</sequence>
<dbReference type="EMBL" id="CAXLJM020000045">
    <property type="protein sequence ID" value="CAL8110532.1"/>
    <property type="molecule type" value="Genomic_DNA"/>
</dbReference>
<dbReference type="InterPro" id="IPR052201">
    <property type="entry name" value="LRR-containing_regulator"/>
</dbReference>
<feature type="region of interest" description="Disordered" evidence="3">
    <location>
        <begin position="568"/>
        <end position="587"/>
    </location>
</feature>
<dbReference type="Gene3D" id="3.80.10.10">
    <property type="entry name" value="Ribonuclease Inhibitor"/>
    <property type="match status" value="2"/>
</dbReference>
<dbReference type="SMART" id="SM00368">
    <property type="entry name" value="LRR_RI"/>
    <property type="match status" value="3"/>
</dbReference>
<reference evidence="4 5" key="1">
    <citation type="submission" date="2024-08" db="EMBL/GenBank/DDBJ databases">
        <authorList>
            <person name="Cucini C."/>
            <person name="Frati F."/>
        </authorList>
    </citation>
    <scope>NUCLEOTIDE SEQUENCE [LARGE SCALE GENOMIC DNA]</scope>
</reference>
<evidence type="ECO:0000313" key="4">
    <source>
        <dbReference type="EMBL" id="CAL8110532.1"/>
    </source>
</evidence>
<evidence type="ECO:0000256" key="3">
    <source>
        <dbReference type="SAM" id="MobiDB-lite"/>
    </source>
</evidence>
<dbReference type="InterPro" id="IPR032675">
    <property type="entry name" value="LRR_dom_sf"/>
</dbReference>
<feature type="coiled-coil region" evidence="2">
    <location>
        <begin position="147"/>
        <end position="174"/>
    </location>
</feature>
<evidence type="ECO:0000256" key="2">
    <source>
        <dbReference type="SAM" id="Coils"/>
    </source>
</evidence>
<keyword evidence="1" id="KW-0677">Repeat</keyword>
<accession>A0ABP1QTT0</accession>
<keyword evidence="5" id="KW-1185">Reference proteome</keyword>
<protein>
    <recommendedName>
        <fullName evidence="6">Leucine-rich repeat-containing protein 34</fullName>
    </recommendedName>
</protein>
<gene>
    <name evidence="4" type="ORF">ODALV1_LOCUS14332</name>
</gene>
<dbReference type="Pfam" id="PF13516">
    <property type="entry name" value="LRR_6"/>
    <property type="match status" value="3"/>
</dbReference>
<keyword evidence="2" id="KW-0175">Coiled coil</keyword>